<dbReference type="InterPro" id="IPR007730">
    <property type="entry name" value="SPOR-like_dom"/>
</dbReference>
<feature type="compositionally biased region" description="Pro residues" evidence="1">
    <location>
        <begin position="67"/>
        <end position="76"/>
    </location>
</feature>
<accession>A0ABX1NX39</accession>
<dbReference type="Pfam" id="PF05036">
    <property type="entry name" value="SPOR"/>
    <property type="match status" value="1"/>
</dbReference>
<feature type="domain" description="SPOR" evidence="2">
    <location>
        <begin position="144"/>
        <end position="223"/>
    </location>
</feature>
<evidence type="ECO:0000313" key="3">
    <source>
        <dbReference type="EMBL" id="NMG16589.1"/>
    </source>
</evidence>
<sequence length="259" mass="27055">MRLIFVVLILLNLLAFASTRGWLGAAAPDGEPERLSNQLNPGRIILHPLQPASDGAQANAAEAEPAVPAPAIPPFTAPAAESSPAESLLTPDQAAQPDVASVSVETPVEPLACVAYRGLAASQADALATEAQAVTGLQIDRTTTSAPSAWWVRIPPEGGRDGAERKVAELRALGIRDYFILHEPGPNQFAVSLGLFKTEAKAQQHLAFLRTKRVRGAGVTPRHAAVYRIEIRGPSGALATFDKSRGAAQAGAAKTGCNP</sequence>
<evidence type="ECO:0000259" key="2">
    <source>
        <dbReference type="PROSITE" id="PS51724"/>
    </source>
</evidence>
<proteinExistence type="predicted"/>
<dbReference type="EMBL" id="WTVP01000040">
    <property type="protein sequence ID" value="NMG16589.1"/>
    <property type="molecule type" value="Genomic_DNA"/>
</dbReference>
<feature type="region of interest" description="Disordered" evidence="1">
    <location>
        <begin position="54"/>
        <end position="94"/>
    </location>
</feature>
<keyword evidence="4" id="KW-1185">Reference proteome</keyword>
<feature type="compositionally biased region" description="Low complexity" evidence="1">
    <location>
        <begin position="77"/>
        <end position="87"/>
    </location>
</feature>
<reference evidence="3 4" key="1">
    <citation type="submission" date="2019-12" db="EMBL/GenBank/DDBJ databases">
        <title>Comparative genomics gives insights into the taxonomy of the Azoarcus-Aromatoleum group and reveals separate origins of nif in the plant-associated Azoarcus and non-plant-associated Aromatoleum sub-groups.</title>
        <authorList>
            <person name="Lafos M."/>
            <person name="Maluk M."/>
            <person name="Batista M."/>
            <person name="Junghare M."/>
            <person name="Carmona M."/>
            <person name="Faoro H."/>
            <person name="Cruz L.M."/>
            <person name="Battistoni F."/>
            <person name="De Souza E."/>
            <person name="Pedrosa F."/>
            <person name="Chen W.-M."/>
            <person name="Poole P.S."/>
            <person name="Dixon R.A."/>
            <person name="James E.K."/>
        </authorList>
    </citation>
    <scope>NUCLEOTIDE SEQUENCE [LARGE SCALE GENOMIC DNA]</scope>
    <source>
        <strain evidence="3 4">PbN1</strain>
    </source>
</reference>
<evidence type="ECO:0000313" key="4">
    <source>
        <dbReference type="Proteomes" id="UP000633943"/>
    </source>
</evidence>
<evidence type="ECO:0000256" key="1">
    <source>
        <dbReference type="SAM" id="MobiDB-lite"/>
    </source>
</evidence>
<comment type="caution">
    <text evidence="3">The sequence shown here is derived from an EMBL/GenBank/DDBJ whole genome shotgun (WGS) entry which is preliminary data.</text>
</comment>
<dbReference type="PROSITE" id="PS51724">
    <property type="entry name" value="SPOR"/>
    <property type="match status" value="1"/>
</dbReference>
<dbReference type="RefSeq" id="WP_169203156.1">
    <property type="nucleotide sequence ID" value="NZ_CP059467.1"/>
</dbReference>
<name>A0ABX1NX39_9RHOO</name>
<dbReference type="Proteomes" id="UP000633943">
    <property type="component" value="Unassembled WGS sequence"/>
</dbReference>
<gene>
    <name evidence="3" type="ORF">GPA24_13745</name>
</gene>
<protein>
    <submittedName>
        <fullName evidence="3">SPOR domain-containing protein</fullName>
    </submittedName>
</protein>
<feature type="compositionally biased region" description="Low complexity" evidence="1">
    <location>
        <begin position="54"/>
        <end position="66"/>
    </location>
</feature>
<organism evidence="3 4">
    <name type="scientific">Aromatoleum bremense</name>
    <dbReference type="NCBI Taxonomy" id="76115"/>
    <lineage>
        <taxon>Bacteria</taxon>
        <taxon>Pseudomonadati</taxon>
        <taxon>Pseudomonadota</taxon>
        <taxon>Betaproteobacteria</taxon>
        <taxon>Rhodocyclales</taxon>
        <taxon>Rhodocyclaceae</taxon>
        <taxon>Aromatoleum</taxon>
    </lineage>
</organism>